<evidence type="ECO:0000313" key="1">
    <source>
        <dbReference type="EMBL" id="DAG00076.1"/>
    </source>
</evidence>
<dbReference type="EMBL" id="BK016176">
    <property type="protein sequence ID" value="DAG00076.1"/>
    <property type="molecule type" value="Genomic_DNA"/>
</dbReference>
<name>A0A8S5V051_9CAUD</name>
<accession>A0A8S5V051</accession>
<organism evidence="1">
    <name type="scientific">Siphoviridae sp. ctBeL15</name>
    <dbReference type="NCBI Taxonomy" id="2825374"/>
    <lineage>
        <taxon>Viruses</taxon>
        <taxon>Duplodnaviria</taxon>
        <taxon>Heunggongvirae</taxon>
        <taxon>Uroviricota</taxon>
        <taxon>Caudoviricetes</taxon>
    </lineage>
</organism>
<protein>
    <submittedName>
        <fullName evidence="1">PVL ORF-50-like family</fullName>
    </submittedName>
</protein>
<reference evidence="1" key="1">
    <citation type="journal article" date="2021" name="Proc. Natl. Acad. Sci. U.S.A.">
        <title>A Catalog of Tens of Thousands of Viruses from Human Metagenomes Reveals Hidden Associations with Chronic Diseases.</title>
        <authorList>
            <person name="Tisza M.J."/>
            <person name="Buck C.B."/>
        </authorList>
    </citation>
    <scope>NUCLEOTIDE SEQUENCE</scope>
    <source>
        <strain evidence="1">CtBeL15</strain>
    </source>
</reference>
<proteinExistence type="predicted"/>
<sequence length="276" mass="30846">MSAATDISGRRFGKLVVVKRAGSNANGRALWNCLCDCGKSVVVKGNALLSGNTRSCGCLNRPDIAEKRFGRLIAIRPDSEKSNSHSKFWICKCDCGRESSVSRSNLVSGSTVSCGSKQCRNIGKIHGGSDERLYNVWADMRGRCASPRNINYPRYGGRGIKVCPEWDKSYEAFREWALANGYDENAPRGQCTIDRIDVNGNYCPENCRWADITTQNRNKRTSRNIKCFGETKTLSEWAAEYGISPETLAKRLDVGMSIETALQTPVRKWVRHYEHD</sequence>